<dbReference type="InterPro" id="IPR054000">
    <property type="entry name" value="MLKL_N"/>
</dbReference>
<dbReference type="GO" id="GO:0005524">
    <property type="term" value="F:ATP binding"/>
    <property type="evidence" value="ECO:0007669"/>
    <property type="project" value="InterPro"/>
</dbReference>
<gene>
    <name evidence="3" type="ORF">CPELLU_LOCUS3707</name>
</gene>
<dbReference type="CDD" id="cd21037">
    <property type="entry name" value="MLKL_NTD"/>
    <property type="match status" value="1"/>
</dbReference>
<dbReference type="InterPro" id="IPR001245">
    <property type="entry name" value="Ser-Thr/Tyr_kinase_cat_dom"/>
</dbReference>
<dbReference type="Proteomes" id="UP000789759">
    <property type="component" value="Unassembled WGS sequence"/>
</dbReference>
<reference evidence="3" key="1">
    <citation type="submission" date="2021-06" db="EMBL/GenBank/DDBJ databases">
        <authorList>
            <person name="Kallberg Y."/>
            <person name="Tangrot J."/>
            <person name="Rosling A."/>
        </authorList>
    </citation>
    <scope>NUCLEOTIDE SEQUENCE</scope>
    <source>
        <strain evidence="3">FL966</strain>
    </source>
</reference>
<keyword evidence="4" id="KW-1185">Reference proteome</keyword>
<feature type="domain" description="Protein kinase" evidence="2">
    <location>
        <begin position="57"/>
        <end position="424"/>
    </location>
</feature>
<dbReference type="InterPro" id="IPR000719">
    <property type="entry name" value="Prot_kinase_dom"/>
</dbReference>
<dbReference type="InterPro" id="IPR036537">
    <property type="entry name" value="Adaptor_Cbl_N_dom_sf"/>
</dbReference>
<dbReference type="GO" id="GO:0004674">
    <property type="term" value="F:protein serine/threonine kinase activity"/>
    <property type="evidence" value="ECO:0007669"/>
    <property type="project" value="TreeGrafter"/>
</dbReference>
<dbReference type="Pfam" id="PF07714">
    <property type="entry name" value="PK_Tyr_Ser-Thr"/>
    <property type="match status" value="1"/>
</dbReference>
<evidence type="ECO:0000313" key="4">
    <source>
        <dbReference type="Proteomes" id="UP000789759"/>
    </source>
</evidence>
<dbReference type="Pfam" id="PF22215">
    <property type="entry name" value="MLKL_N"/>
    <property type="match status" value="1"/>
</dbReference>
<dbReference type="Gene3D" id="1.10.510.10">
    <property type="entry name" value="Transferase(Phosphotransferase) domain 1"/>
    <property type="match status" value="1"/>
</dbReference>
<dbReference type="InterPro" id="IPR059179">
    <property type="entry name" value="MLKL-like_MCAfunc"/>
</dbReference>
<proteinExistence type="predicted"/>
<feature type="compositionally biased region" description="Polar residues" evidence="1">
    <location>
        <begin position="13"/>
        <end position="25"/>
    </location>
</feature>
<protein>
    <submittedName>
        <fullName evidence="3">14723_t:CDS:1</fullName>
    </submittedName>
</protein>
<dbReference type="SUPFAM" id="SSF56112">
    <property type="entry name" value="Protein kinase-like (PK-like)"/>
    <property type="match status" value="1"/>
</dbReference>
<dbReference type="PROSITE" id="PS50011">
    <property type="entry name" value="PROTEIN_KINASE_DOM"/>
    <property type="match status" value="1"/>
</dbReference>
<evidence type="ECO:0000313" key="3">
    <source>
        <dbReference type="EMBL" id="CAG8527971.1"/>
    </source>
</evidence>
<dbReference type="Gene3D" id="1.20.930.20">
    <property type="entry name" value="Adaptor protein Cbl, N-terminal domain"/>
    <property type="match status" value="1"/>
</dbReference>
<dbReference type="PANTHER" id="PTHR44329">
    <property type="entry name" value="SERINE/THREONINE-PROTEIN KINASE TNNI3K-RELATED"/>
    <property type="match status" value="1"/>
</dbReference>
<accession>A0A9N9FEF1</accession>
<dbReference type="InterPro" id="IPR011009">
    <property type="entry name" value="Kinase-like_dom_sf"/>
</dbReference>
<evidence type="ECO:0000256" key="1">
    <source>
        <dbReference type="SAM" id="MobiDB-lite"/>
    </source>
</evidence>
<sequence>MSTKETLEISPNEPASDNEATQPTEDQYYGRSTSDKLDYAKSLLGDVAVIGEVVKPYAPLISSLTDSIRRIYNSYDYAQYNKRISNVLLDRVDCVGAPIKALKRRKDKIESNFLNQNYYNALIRLLAVLKKTQQFITDVSSLWSLRKFPTTKSIKERFDRISKEFDDVIMDLNLEVPQDRELQKKKDAQALQADITILNEFLEKIGSPVTTSKKQISPIFEEIILIKSHINENNGNNEIKITQIPPVELINNTRPKANDQYGNVLKRLWQTSGKLVACKRFDTQQTQKFQEQLITENLEPKISNFRLCRPIHDDKEFRNVSDPPEHWMAPEQFRNDKKVGYYTYKCDVFSFGMLLWEFAFERLSYKEWSEEKIARHVLAGNRERIDQYLTGSQQEFTKIIRAAWQDDPALRPGLYKMFLKLEALRVENPKDKSITTLNPKKYDDNDEVINVFTEDETQITDVNEPECIDIIDEL</sequence>
<dbReference type="GO" id="GO:0007166">
    <property type="term" value="P:cell surface receptor signaling pathway"/>
    <property type="evidence" value="ECO:0007669"/>
    <property type="project" value="InterPro"/>
</dbReference>
<dbReference type="InterPro" id="IPR051681">
    <property type="entry name" value="Ser/Thr_Kinases-Pseudokinases"/>
</dbReference>
<evidence type="ECO:0000259" key="2">
    <source>
        <dbReference type="PROSITE" id="PS50011"/>
    </source>
</evidence>
<dbReference type="OrthoDB" id="1668230at2759"/>
<feature type="region of interest" description="Disordered" evidence="1">
    <location>
        <begin position="1"/>
        <end position="31"/>
    </location>
</feature>
<dbReference type="EMBL" id="CAJVQA010001836">
    <property type="protein sequence ID" value="CAG8527971.1"/>
    <property type="molecule type" value="Genomic_DNA"/>
</dbReference>
<name>A0A9N9FEF1_9GLOM</name>
<organism evidence="3 4">
    <name type="scientific">Cetraspora pellucida</name>
    <dbReference type="NCBI Taxonomy" id="1433469"/>
    <lineage>
        <taxon>Eukaryota</taxon>
        <taxon>Fungi</taxon>
        <taxon>Fungi incertae sedis</taxon>
        <taxon>Mucoromycota</taxon>
        <taxon>Glomeromycotina</taxon>
        <taxon>Glomeromycetes</taxon>
        <taxon>Diversisporales</taxon>
        <taxon>Gigasporaceae</taxon>
        <taxon>Cetraspora</taxon>
    </lineage>
</organism>
<dbReference type="AlphaFoldDB" id="A0A9N9FEF1"/>
<comment type="caution">
    <text evidence="3">The sequence shown here is derived from an EMBL/GenBank/DDBJ whole genome shotgun (WGS) entry which is preliminary data.</text>
</comment>